<comment type="caution">
    <text evidence="1">The sequence shown here is derived from an EMBL/GenBank/DDBJ whole genome shotgun (WGS) entry which is preliminary data.</text>
</comment>
<proteinExistence type="predicted"/>
<accession>A0A0D0EKC5</accession>
<reference evidence="1 2" key="1">
    <citation type="submission" date="2015-01" db="EMBL/GenBank/DDBJ databases">
        <title>Draft Genome Sequences of Four Bacillus thermoamylovorans Strains, Isolated From Food Products.</title>
        <authorList>
            <person name="Krawcyk A.O."/>
            <person name="Berendsen E.M."/>
            <person name="Eijlander R.T."/>
            <person name="de Jong A."/>
            <person name="Wells-Bennik M."/>
            <person name="Kuipers O.P."/>
        </authorList>
    </citation>
    <scope>NUCLEOTIDE SEQUENCE [LARGE SCALE GENOMIC DNA]</scope>
    <source>
        <strain evidence="1 2">B4167</strain>
    </source>
</reference>
<protein>
    <submittedName>
        <fullName evidence="1">Uncharacterized protein</fullName>
    </submittedName>
</protein>
<sequence>MSGFTREVPPTNKALSLLLFSSWPSYPNFITLYLKIL</sequence>
<gene>
    <name evidence="1" type="ORF">B4167_1194</name>
</gene>
<evidence type="ECO:0000313" key="1">
    <source>
        <dbReference type="EMBL" id="KIO72504.1"/>
    </source>
</evidence>
<dbReference type="AlphaFoldDB" id="A0A0D0EKC5"/>
<dbReference type="EMBL" id="JXLU01000095">
    <property type="protein sequence ID" value="KIO72504.1"/>
    <property type="molecule type" value="Genomic_DNA"/>
</dbReference>
<evidence type="ECO:0000313" key="2">
    <source>
        <dbReference type="Proteomes" id="UP000032076"/>
    </source>
</evidence>
<organism evidence="1 2">
    <name type="scientific">Caldibacillus thermoamylovorans</name>
    <dbReference type="NCBI Taxonomy" id="35841"/>
    <lineage>
        <taxon>Bacteria</taxon>
        <taxon>Bacillati</taxon>
        <taxon>Bacillota</taxon>
        <taxon>Bacilli</taxon>
        <taxon>Bacillales</taxon>
        <taxon>Bacillaceae</taxon>
        <taxon>Caldibacillus</taxon>
    </lineage>
</organism>
<name>A0A0D0EKC5_9BACI</name>
<dbReference type="Proteomes" id="UP000032076">
    <property type="component" value="Unassembled WGS sequence"/>
</dbReference>